<dbReference type="AlphaFoldDB" id="A0A645FY47"/>
<dbReference type="InterPro" id="IPR036059">
    <property type="entry name" value="TldD/PmbA_sf"/>
</dbReference>
<proteinExistence type="predicted"/>
<dbReference type="InterPro" id="IPR045569">
    <property type="entry name" value="Metalloprtase-TldD/E_C"/>
</dbReference>
<protein>
    <recommendedName>
        <fullName evidence="1">Metalloprotease TldD/E C-terminal domain-containing protein</fullName>
    </recommendedName>
</protein>
<dbReference type="EMBL" id="VSSQ01066236">
    <property type="protein sequence ID" value="MPN18816.1"/>
    <property type="molecule type" value="Genomic_DNA"/>
</dbReference>
<dbReference type="InterPro" id="IPR047657">
    <property type="entry name" value="PmbA"/>
</dbReference>
<dbReference type="Pfam" id="PF19289">
    <property type="entry name" value="PmbA_TldD_3rd"/>
    <property type="match status" value="1"/>
</dbReference>
<dbReference type="GO" id="GO:0006508">
    <property type="term" value="P:proteolysis"/>
    <property type="evidence" value="ECO:0007669"/>
    <property type="project" value="InterPro"/>
</dbReference>
<gene>
    <name evidence="2" type="ORF">SDC9_166181</name>
</gene>
<name>A0A645FY47_9ZZZZ</name>
<organism evidence="2">
    <name type="scientific">bioreactor metagenome</name>
    <dbReference type="NCBI Taxonomy" id="1076179"/>
    <lineage>
        <taxon>unclassified sequences</taxon>
        <taxon>metagenomes</taxon>
        <taxon>ecological metagenomes</taxon>
    </lineage>
</organism>
<dbReference type="PANTHER" id="PTHR43421">
    <property type="entry name" value="METALLOPROTEASE PMBA"/>
    <property type="match status" value="1"/>
</dbReference>
<sequence>MSDLLSAFASMFSADEAQKGCSLLAGKEGQTIASPLVTVWDDPFDAVAPRAFDGEGTPCVKKAVIENGVLRTLLHNLKTAKKAGVESTGNASRRSAASAVSIAPTVFRVDAGILDYDALLKELGTGLVISELEGLHAGVDAVSGDFSLKAAGFLVENGAVVRPVSNITIAGNFVGLMKDVVAVGSDLRFGMPQGGYFGSPSILVSGLAVAGN</sequence>
<dbReference type="GO" id="GO:0005829">
    <property type="term" value="C:cytosol"/>
    <property type="evidence" value="ECO:0007669"/>
    <property type="project" value="TreeGrafter"/>
</dbReference>
<evidence type="ECO:0000313" key="2">
    <source>
        <dbReference type="EMBL" id="MPN18816.1"/>
    </source>
</evidence>
<comment type="caution">
    <text evidence="2">The sequence shown here is derived from an EMBL/GenBank/DDBJ whole genome shotgun (WGS) entry which is preliminary data.</text>
</comment>
<dbReference type="PANTHER" id="PTHR43421:SF1">
    <property type="entry name" value="METALLOPROTEASE PMBA"/>
    <property type="match status" value="1"/>
</dbReference>
<dbReference type="SUPFAM" id="SSF111283">
    <property type="entry name" value="Putative modulator of DNA gyrase, PmbA/TldD"/>
    <property type="match status" value="1"/>
</dbReference>
<feature type="domain" description="Metalloprotease TldD/E C-terminal" evidence="1">
    <location>
        <begin position="2"/>
        <end position="211"/>
    </location>
</feature>
<accession>A0A645FY47</accession>
<evidence type="ECO:0000259" key="1">
    <source>
        <dbReference type="Pfam" id="PF19289"/>
    </source>
</evidence>
<dbReference type="GO" id="GO:0008237">
    <property type="term" value="F:metallopeptidase activity"/>
    <property type="evidence" value="ECO:0007669"/>
    <property type="project" value="InterPro"/>
</dbReference>
<reference evidence="2" key="1">
    <citation type="submission" date="2019-08" db="EMBL/GenBank/DDBJ databases">
        <authorList>
            <person name="Kucharzyk K."/>
            <person name="Murdoch R.W."/>
            <person name="Higgins S."/>
            <person name="Loffler F."/>
        </authorList>
    </citation>
    <scope>NUCLEOTIDE SEQUENCE</scope>
</reference>